<proteinExistence type="predicted"/>
<keyword evidence="2" id="KW-1185">Reference proteome</keyword>
<dbReference type="Proteomes" id="UP001145114">
    <property type="component" value="Unassembled WGS sequence"/>
</dbReference>
<name>A0ACC1HN47_9FUNG</name>
<comment type="caution">
    <text evidence="1">The sequence shown here is derived from an EMBL/GenBank/DDBJ whole genome shotgun (WGS) entry which is preliminary data.</text>
</comment>
<reference evidence="1" key="1">
    <citation type="submission" date="2022-06" db="EMBL/GenBank/DDBJ databases">
        <title>Phylogenomic reconstructions and comparative analyses of Kickxellomycotina fungi.</title>
        <authorList>
            <person name="Reynolds N.K."/>
            <person name="Stajich J.E."/>
            <person name="Barry K."/>
            <person name="Grigoriev I.V."/>
            <person name="Crous P."/>
            <person name="Smith M.E."/>
        </authorList>
    </citation>
    <scope>NUCLEOTIDE SEQUENCE</scope>
    <source>
        <strain evidence="1">RSA 2271</strain>
    </source>
</reference>
<organism evidence="1 2">
    <name type="scientific">Spiromyces aspiralis</name>
    <dbReference type="NCBI Taxonomy" id="68401"/>
    <lineage>
        <taxon>Eukaryota</taxon>
        <taxon>Fungi</taxon>
        <taxon>Fungi incertae sedis</taxon>
        <taxon>Zoopagomycota</taxon>
        <taxon>Kickxellomycotina</taxon>
        <taxon>Kickxellomycetes</taxon>
        <taxon>Kickxellales</taxon>
        <taxon>Kickxellaceae</taxon>
        <taxon>Spiromyces</taxon>
    </lineage>
</organism>
<protein>
    <submittedName>
        <fullName evidence="1">Uncharacterized protein</fullName>
    </submittedName>
</protein>
<feature type="non-terminal residue" evidence="1">
    <location>
        <position position="257"/>
    </location>
</feature>
<evidence type="ECO:0000313" key="2">
    <source>
        <dbReference type="Proteomes" id="UP001145114"/>
    </source>
</evidence>
<gene>
    <name evidence="1" type="ORF">EV182_006872</name>
</gene>
<evidence type="ECO:0000313" key="1">
    <source>
        <dbReference type="EMBL" id="KAJ1677101.1"/>
    </source>
</evidence>
<sequence length="257" mass="28312">MSTAELQSCAKALYYCPCDSLSNPAAHEGGTDALQPPLDPDSPLLPLRAFPFCRLYFCDDCGMIRCPRCVLSEPAGYYCPNCLFEVPTASVRSDKNRCARNCFECPVCTHVLTVMEAARHPSEDSATKPFYLACTVCYWDSREIGWTFERAMGLSAQIEGVKKEDAMEREFARLVEHFSEVQRKCSPQHGTSSALGSLGYSSGLGAHFSSIRASAMSKLLLDRTPKTADLPEYHASGYTEDDTVASAEVTYLQNAHQ</sequence>
<dbReference type="EMBL" id="JAMZIH010002979">
    <property type="protein sequence ID" value="KAJ1677101.1"/>
    <property type="molecule type" value="Genomic_DNA"/>
</dbReference>
<accession>A0ACC1HN47</accession>